<evidence type="ECO:0000313" key="5">
    <source>
        <dbReference type="Proteomes" id="UP001501302"/>
    </source>
</evidence>
<proteinExistence type="predicted"/>
<keyword evidence="2" id="KW-0808">Transferase</keyword>
<organism evidence="4 5">
    <name type="scientific">Algibacter agarivorans</name>
    <dbReference type="NCBI Taxonomy" id="1109741"/>
    <lineage>
        <taxon>Bacteria</taxon>
        <taxon>Pseudomonadati</taxon>
        <taxon>Bacteroidota</taxon>
        <taxon>Flavobacteriia</taxon>
        <taxon>Flavobacteriales</taxon>
        <taxon>Flavobacteriaceae</taxon>
        <taxon>Algibacter</taxon>
    </lineage>
</organism>
<accession>A0ABP9GKC2</accession>
<keyword evidence="1 4" id="KW-0328">Glycosyltransferase</keyword>
<dbReference type="Proteomes" id="UP001501302">
    <property type="component" value="Unassembled WGS sequence"/>
</dbReference>
<feature type="domain" description="Phosphoribosyltransferase" evidence="3">
    <location>
        <begin position="8"/>
        <end position="167"/>
    </location>
</feature>
<dbReference type="InterPro" id="IPR000836">
    <property type="entry name" value="PRTase_dom"/>
</dbReference>
<dbReference type="EMBL" id="BAABJJ010000029">
    <property type="protein sequence ID" value="GAA4946345.1"/>
    <property type="molecule type" value="Genomic_DNA"/>
</dbReference>
<evidence type="ECO:0000313" key="4">
    <source>
        <dbReference type="EMBL" id="GAA4946345.1"/>
    </source>
</evidence>
<dbReference type="CDD" id="cd06223">
    <property type="entry name" value="PRTases_typeI"/>
    <property type="match status" value="1"/>
</dbReference>
<comment type="caution">
    <text evidence="4">The sequence shown here is derived from an EMBL/GenBank/DDBJ whole genome shotgun (WGS) entry which is preliminary data.</text>
</comment>
<sequence>MVYKDRIEAANLLATKLEAYNDKNAIILAIPRGGVPIGYVVANQLHLPLEVVLSKKIGHPLHKEFAIGAVTLKSQVLSSAADQVSKSYIDAETKKIRALLTKRYQNLYGKKAPLELKDKILIIVDDGIATGNTIISTIEMLHKEQPKKIVVAVPVSSQSALQKLQNTPFVDKVICLNSPSDFRSVSQFYENFDQVDDAEVISLLNKIEAA</sequence>
<dbReference type="Pfam" id="PF00156">
    <property type="entry name" value="Pribosyltran"/>
    <property type="match status" value="1"/>
</dbReference>
<evidence type="ECO:0000256" key="2">
    <source>
        <dbReference type="ARBA" id="ARBA00022679"/>
    </source>
</evidence>
<dbReference type="Gene3D" id="3.40.50.2020">
    <property type="match status" value="1"/>
</dbReference>
<keyword evidence="5" id="KW-1185">Reference proteome</keyword>
<gene>
    <name evidence="4" type="ORF">GCM10023314_19550</name>
</gene>
<dbReference type="InterPro" id="IPR029057">
    <property type="entry name" value="PRTase-like"/>
</dbReference>
<reference evidence="5" key="1">
    <citation type="journal article" date="2019" name="Int. J. Syst. Evol. Microbiol.">
        <title>The Global Catalogue of Microorganisms (GCM) 10K type strain sequencing project: providing services to taxonomists for standard genome sequencing and annotation.</title>
        <authorList>
            <consortium name="The Broad Institute Genomics Platform"/>
            <consortium name="The Broad Institute Genome Sequencing Center for Infectious Disease"/>
            <person name="Wu L."/>
            <person name="Ma J."/>
        </authorList>
    </citation>
    <scope>NUCLEOTIDE SEQUENCE [LARGE SCALE GENOMIC DNA]</scope>
    <source>
        <strain evidence="5">JCM 18285</strain>
    </source>
</reference>
<dbReference type="PANTHER" id="PTHR43363">
    <property type="entry name" value="HYPOXANTHINE PHOSPHORIBOSYLTRANSFERASE"/>
    <property type="match status" value="1"/>
</dbReference>
<evidence type="ECO:0000256" key="1">
    <source>
        <dbReference type="ARBA" id="ARBA00022676"/>
    </source>
</evidence>
<dbReference type="SUPFAM" id="SSF53271">
    <property type="entry name" value="PRTase-like"/>
    <property type="match status" value="1"/>
</dbReference>
<dbReference type="Gene3D" id="3.30.1310.20">
    <property type="entry name" value="PRTase-like"/>
    <property type="match status" value="1"/>
</dbReference>
<dbReference type="GO" id="GO:0016757">
    <property type="term" value="F:glycosyltransferase activity"/>
    <property type="evidence" value="ECO:0007669"/>
    <property type="project" value="UniProtKB-KW"/>
</dbReference>
<dbReference type="PANTHER" id="PTHR43363:SF1">
    <property type="entry name" value="HYPOXANTHINE-GUANINE PHOSPHORIBOSYLTRANSFERASE"/>
    <property type="match status" value="1"/>
</dbReference>
<protein>
    <submittedName>
        <fullName evidence="4">Phosphoribosyltransferase</fullName>
    </submittedName>
</protein>
<name>A0ABP9GKC2_9FLAO</name>
<evidence type="ECO:0000259" key="3">
    <source>
        <dbReference type="Pfam" id="PF00156"/>
    </source>
</evidence>
<dbReference type="RefSeq" id="WP_345191833.1">
    <property type="nucleotide sequence ID" value="NZ_BAABJJ010000029.1"/>
</dbReference>